<dbReference type="Proteomes" id="UP000287996">
    <property type="component" value="Unassembled WGS sequence"/>
</dbReference>
<sequence>MAKWSWLIVTLMLLAVIRSDSVPSQQQRLWQQAIDGGAEAQFLVAQQYWQQQQHSQAWYWWQRAGEAGQASAIKQLQKHFPRQRRRWLQLAVDNGSALAIAELAQLELRQRTFGDWLSHWQKRWRSAVVQRFRKQCALPVSVRADHPVSAQRVYRLVEHLLESPLAEFDWCFQWHSAPLHCNYQDSARVTCNASDSRRELRLVKQGGAYATPTLLYLPRAANFTVFLHELGHWLGLADEYPMASALAQQFCHGQYRQQPLNIVVTQSQRLTASELKQLYRRLPWRFAVASWQQLATQEQDGYWRLGSNHAFGLHPAATCDQVKGVYAWKAVAQTTAMQVQESRVWPPLYLELIQQRLATNND</sequence>
<evidence type="ECO:0000313" key="1">
    <source>
        <dbReference type="EMBL" id="RUO80442.1"/>
    </source>
</evidence>
<dbReference type="Gene3D" id="1.25.40.10">
    <property type="entry name" value="Tetratricopeptide repeat domain"/>
    <property type="match status" value="1"/>
</dbReference>
<protein>
    <submittedName>
        <fullName evidence="1">Uncharacterized protein</fullName>
    </submittedName>
</protein>
<dbReference type="OrthoDB" id="6313889at2"/>
<dbReference type="AlphaFoldDB" id="A0A432ZRG2"/>
<comment type="caution">
    <text evidence="1">The sequence shown here is derived from an EMBL/GenBank/DDBJ whole genome shotgun (WGS) entry which is preliminary data.</text>
</comment>
<dbReference type="InterPro" id="IPR011990">
    <property type="entry name" value="TPR-like_helical_dom_sf"/>
</dbReference>
<accession>A0A432ZRG2</accession>
<dbReference type="EMBL" id="PIQH01000004">
    <property type="protein sequence ID" value="RUO80442.1"/>
    <property type="molecule type" value="Genomic_DNA"/>
</dbReference>
<proteinExistence type="predicted"/>
<name>A0A432ZRG2_9GAMM</name>
<gene>
    <name evidence="1" type="ORF">CWI84_05110</name>
</gene>
<reference evidence="1 2" key="1">
    <citation type="journal article" date="2011" name="Front. Microbiol.">
        <title>Genomic signatures of strain selection and enhancement in Bacillus atrophaeus var. globigii, a historical biowarfare simulant.</title>
        <authorList>
            <person name="Gibbons H.S."/>
            <person name="Broomall S.M."/>
            <person name="McNew L.A."/>
            <person name="Daligault H."/>
            <person name="Chapman C."/>
            <person name="Bruce D."/>
            <person name="Karavis M."/>
            <person name="Krepps M."/>
            <person name="McGregor P.A."/>
            <person name="Hong C."/>
            <person name="Park K.H."/>
            <person name="Akmal A."/>
            <person name="Feldman A."/>
            <person name="Lin J.S."/>
            <person name="Chang W.E."/>
            <person name="Higgs B.W."/>
            <person name="Demirev P."/>
            <person name="Lindquist J."/>
            <person name="Liem A."/>
            <person name="Fochler E."/>
            <person name="Read T.D."/>
            <person name="Tapia R."/>
            <person name="Johnson S."/>
            <person name="Bishop-Lilly K.A."/>
            <person name="Detter C."/>
            <person name="Han C."/>
            <person name="Sozhamannan S."/>
            <person name="Rosenzweig C.N."/>
            <person name="Skowronski E.W."/>
        </authorList>
    </citation>
    <scope>NUCLEOTIDE SEQUENCE [LARGE SCALE GENOMIC DNA]</scope>
    <source>
        <strain evidence="1 2">CC-PW-9</strain>
    </source>
</reference>
<keyword evidence="2" id="KW-1185">Reference proteome</keyword>
<evidence type="ECO:0000313" key="2">
    <source>
        <dbReference type="Proteomes" id="UP000287996"/>
    </source>
</evidence>
<dbReference type="SUPFAM" id="SSF55486">
    <property type="entry name" value="Metalloproteases ('zincins'), catalytic domain"/>
    <property type="match status" value="1"/>
</dbReference>
<dbReference type="RefSeq" id="WP_126841499.1">
    <property type="nucleotide sequence ID" value="NZ_PIQH01000004.1"/>
</dbReference>
<organism evidence="1 2">
    <name type="scientific">Idiomarina tyrosinivorans</name>
    <dbReference type="NCBI Taxonomy" id="1445662"/>
    <lineage>
        <taxon>Bacteria</taxon>
        <taxon>Pseudomonadati</taxon>
        <taxon>Pseudomonadota</taxon>
        <taxon>Gammaproteobacteria</taxon>
        <taxon>Alteromonadales</taxon>
        <taxon>Idiomarinaceae</taxon>
        <taxon>Idiomarina</taxon>
    </lineage>
</organism>